<evidence type="ECO:0000256" key="5">
    <source>
        <dbReference type="ARBA" id="ARBA00022989"/>
    </source>
</evidence>
<dbReference type="Pfam" id="PF13677">
    <property type="entry name" value="MotB_plug"/>
    <property type="match status" value="1"/>
</dbReference>
<comment type="caution">
    <text evidence="10">The sequence shown here is derived from an EMBL/GenBank/DDBJ whole genome shotgun (WGS) entry which is preliminary data.</text>
</comment>
<dbReference type="Proteomes" id="UP000010290">
    <property type="component" value="Chromosome"/>
</dbReference>
<protein>
    <submittedName>
        <fullName evidence="10">Flagellar motor protein MotB</fullName>
    </submittedName>
</protein>
<dbReference type="CDD" id="cd07185">
    <property type="entry name" value="OmpA_C-like"/>
    <property type="match status" value="1"/>
</dbReference>
<keyword evidence="10" id="KW-0966">Cell projection</keyword>
<keyword evidence="6 7" id="KW-0472">Membrane</keyword>
<dbReference type="OrthoDB" id="9809186at2"/>
<dbReference type="Gene3D" id="3.30.1330.60">
    <property type="entry name" value="OmpA-like domain"/>
    <property type="match status" value="1"/>
</dbReference>
<dbReference type="NCBIfam" id="NF006548">
    <property type="entry name" value="PRK09041.1"/>
    <property type="match status" value="1"/>
</dbReference>
<dbReference type="PROSITE" id="PS51123">
    <property type="entry name" value="OMPA_2"/>
    <property type="match status" value="1"/>
</dbReference>
<dbReference type="Pfam" id="PF00691">
    <property type="entry name" value="OmpA"/>
    <property type="match status" value="1"/>
</dbReference>
<evidence type="ECO:0000256" key="8">
    <source>
        <dbReference type="SAM" id="Phobius"/>
    </source>
</evidence>
<keyword evidence="3" id="KW-1003">Cell membrane</keyword>
<dbReference type="GO" id="GO:0005886">
    <property type="term" value="C:plasma membrane"/>
    <property type="evidence" value="ECO:0007669"/>
    <property type="project" value="UniProtKB-SubCell"/>
</dbReference>
<evidence type="ECO:0000256" key="4">
    <source>
        <dbReference type="ARBA" id="ARBA00022692"/>
    </source>
</evidence>
<dbReference type="HOGENOM" id="CLU_016890_3_0_6"/>
<dbReference type="InterPro" id="IPR025713">
    <property type="entry name" value="MotB-like_N_dom"/>
</dbReference>
<name>K8WD38_9GAMM</name>
<dbReference type="SUPFAM" id="SSF103088">
    <property type="entry name" value="OmpA-like"/>
    <property type="match status" value="1"/>
</dbReference>
<organism evidence="10 11">
    <name type="scientific">Providencia sneebia DSM 19967</name>
    <dbReference type="NCBI Taxonomy" id="1141660"/>
    <lineage>
        <taxon>Bacteria</taxon>
        <taxon>Pseudomonadati</taxon>
        <taxon>Pseudomonadota</taxon>
        <taxon>Gammaproteobacteria</taxon>
        <taxon>Enterobacterales</taxon>
        <taxon>Morganellaceae</taxon>
        <taxon>Providencia</taxon>
    </lineage>
</organism>
<gene>
    <name evidence="10" type="ORF">OO7_07529</name>
</gene>
<sequence>MKVNPESIIRIRKRVGRHSHYHSGSWKIAYADFMTAMMAFFLVMWLISISSPQQLTQLAEYFRTPLRTAINSGSQSGDSINPTPAAGKDIIFRDSRTLVEINDHKSKQKKYHFERLKKSLNQAILSDPRLNRLKPHLFIDIVDEGLRLQIVDSVNRPMFMIGSAQVEPYMRDILHAIAPLLNAVPNKISLSGHTDDLPYINEKNYSNWELSVDRANTSRRELIIGGLNPQKILRVVGMASSVHLDKNNGLSPINRRISIIVLSDIEEKQLLHEFENEVLLNEISGSRSIE</sequence>
<dbReference type="AlphaFoldDB" id="K8WD38"/>
<feature type="transmembrane region" description="Helical" evidence="8">
    <location>
        <begin position="28"/>
        <end position="47"/>
    </location>
</feature>
<dbReference type="InterPro" id="IPR006665">
    <property type="entry name" value="OmpA-like"/>
</dbReference>
<evidence type="ECO:0000313" key="11">
    <source>
        <dbReference type="Proteomes" id="UP000010290"/>
    </source>
</evidence>
<dbReference type="PANTHER" id="PTHR30329:SF18">
    <property type="entry name" value="MOTILITY PROTEIN B"/>
    <property type="match status" value="1"/>
</dbReference>
<evidence type="ECO:0000256" key="1">
    <source>
        <dbReference type="ARBA" id="ARBA00004162"/>
    </source>
</evidence>
<feature type="domain" description="OmpA-like" evidence="9">
    <location>
        <begin position="146"/>
        <end position="265"/>
    </location>
</feature>
<evidence type="ECO:0000256" key="7">
    <source>
        <dbReference type="PROSITE-ProRule" id="PRU00473"/>
    </source>
</evidence>
<keyword evidence="10" id="KW-0969">Cilium</keyword>
<dbReference type="InterPro" id="IPR036737">
    <property type="entry name" value="OmpA-like_sf"/>
</dbReference>
<keyword evidence="5 8" id="KW-1133">Transmembrane helix</keyword>
<comment type="subcellular location">
    <subcellularLocation>
        <location evidence="1">Cell membrane</location>
        <topology evidence="1">Single-pass membrane protein</topology>
    </subcellularLocation>
</comment>
<comment type="similarity">
    <text evidence="2">Belongs to the MotB family.</text>
</comment>
<keyword evidence="11" id="KW-1185">Reference proteome</keyword>
<evidence type="ECO:0000256" key="6">
    <source>
        <dbReference type="ARBA" id="ARBA00023136"/>
    </source>
</evidence>
<accession>K8WD38</accession>
<dbReference type="RefSeq" id="WP_008915342.1">
    <property type="nucleotide sequence ID" value="NZ_CM001773.1"/>
</dbReference>
<proteinExistence type="inferred from homology"/>
<evidence type="ECO:0000256" key="3">
    <source>
        <dbReference type="ARBA" id="ARBA00022475"/>
    </source>
</evidence>
<dbReference type="PATRIC" id="fig|1141660.3.peg.1510"/>
<evidence type="ECO:0000259" key="9">
    <source>
        <dbReference type="PROSITE" id="PS51123"/>
    </source>
</evidence>
<evidence type="ECO:0000256" key="2">
    <source>
        <dbReference type="ARBA" id="ARBA00008914"/>
    </source>
</evidence>
<dbReference type="PANTHER" id="PTHR30329">
    <property type="entry name" value="STATOR ELEMENT OF FLAGELLAR MOTOR COMPLEX"/>
    <property type="match status" value="1"/>
</dbReference>
<evidence type="ECO:0000313" key="10">
    <source>
        <dbReference type="EMBL" id="EKT58548.1"/>
    </source>
</evidence>
<reference evidence="10 11" key="1">
    <citation type="journal article" date="2012" name="BMC Genomics">
        <title>Comparative genomics of bacteria in the genus Providencia isolated from wild Drosophila melanogaster.</title>
        <authorList>
            <person name="Galac M.R."/>
            <person name="Lazzaro B.P."/>
        </authorList>
    </citation>
    <scope>NUCLEOTIDE SEQUENCE [LARGE SCALE GENOMIC DNA]</scope>
    <source>
        <strain evidence="10 11">DSM 19967</strain>
    </source>
</reference>
<keyword evidence="10" id="KW-0282">Flagellum</keyword>
<dbReference type="EMBL" id="AKKN01000007">
    <property type="protein sequence ID" value="EKT58548.1"/>
    <property type="molecule type" value="Genomic_DNA"/>
</dbReference>
<dbReference type="InterPro" id="IPR050330">
    <property type="entry name" value="Bact_OuterMem_StrucFunc"/>
</dbReference>
<keyword evidence="4 8" id="KW-0812">Transmembrane</keyword>